<evidence type="ECO:0000256" key="10">
    <source>
        <dbReference type="ARBA" id="ARBA00049959"/>
    </source>
</evidence>
<gene>
    <name evidence="12" type="ORF">P879_05206</name>
</gene>
<evidence type="ECO:0000256" key="7">
    <source>
        <dbReference type="ARBA" id="ARBA00023212"/>
    </source>
</evidence>
<reference evidence="12 13" key="1">
    <citation type="submission" date="2019-07" db="EMBL/GenBank/DDBJ databases">
        <title>Annotation for the trematode Paragonimus westermani.</title>
        <authorList>
            <person name="Choi Y.-J."/>
        </authorList>
    </citation>
    <scope>NUCLEOTIDE SEQUENCE [LARGE SCALE GENOMIC DNA]</scope>
    <source>
        <strain evidence="12">180907_Pwestermani</strain>
    </source>
</reference>
<dbReference type="AlphaFoldDB" id="A0A8T0DA92"/>
<evidence type="ECO:0000313" key="13">
    <source>
        <dbReference type="Proteomes" id="UP000699462"/>
    </source>
</evidence>
<evidence type="ECO:0000256" key="11">
    <source>
        <dbReference type="SAM" id="Coils"/>
    </source>
</evidence>
<comment type="subcellular location">
    <subcellularLocation>
        <location evidence="1">Cytoplasm</location>
        <location evidence="1">Cytoskeleton</location>
        <location evidence="1">Microtubule organizing center</location>
        <location evidence="1">Centrosome</location>
        <location evidence="1">Centriole</location>
    </subcellularLocation>
</comment>
<keyword evidence="7" id="KW-0206">Cytoskeleton</keyword>
<comment type="function">
    <text evidence="10">Essential for the assembly of the distal half of centrioles, required for centriole elongation. Acts as a negative regulator of centriole elongation.</text>
</comment>
<evidence type="ECO:0000256" key="8">
    <source>
        <dbReference type="ARBA" id="ARBA00023306"/>
    </source>
</evidence>
<keyword evidence="13" id="KW-1185">Reference proteome</keyword>
<evidence type="ECO:0000256" key="3">
    <source>
        <dbReference type="ARBA" id="ARBA00014910"/>
    </source>
</evidence>
<comment type="similarity">
    <text evidence="2">Belongs to the POC5 family.</text>
</comment>
<evidence type="ECO:0000313" key="12">
    <source>
        <dbReference type="EMBL" id="KAF8564775.1"/>
    </source>
</evidence>
<dbReference type="EMBL" id="JTDF01007905">
    <property type="protein sequence ID" value="KAF8564775.1"/>
    <property type="molecule type" value="Genomic_DNA"/>
</dbReference>
<evidence type="ECO:0000256" key="6">
    <source>
        <dbReference type="ARBA" id="ARBA00023054"/>
    </source>
</evidence>
<dbReference type="GO" id="GO:0005814">
    <property type="term" value="C:centriole"/>
    <property type="evidence" value="ECO:0007669"/>
    <property type="project" value="UniProtKB-SubCell"/>
</dbReference>
<dbReference type="Proteomes" id="UP000699462">
    <property type="component" value="Unassembled WGS sequence"/>
</dbReference>
<organism evidence="12 13">
    <name type="scientific">Paragonimus westermani</name>
    <dbReference type="NCBI Taxonomy" id="34504"/>
    <lineage>
        <taxon>Eukaryota</taxon>
        <taxon>Metazoa</taxon>
        <taxon>Spiralia</taxon>
        <taxon>Lophotrochozoa</taxon>
        <taxon>Platyhelminthes</taxon>
        <taxon>Trematoda</taxon>
        <taxon>Digenea</taxon>
        <taxon>Plagiorchiida</taxon>
        <taxon>Troglotremata</taxon>
        <taxon>Troglotrematidae</taxon>
        <taxon>Paragonimus</taxon>
    </lineage>
</organism>
<sequence length="231" mass="27131">MAASADFDLLSEAAEVTGEILSFGDQPDPIPDYQQQGEKCVEELFSNEQFLSLEKAFEESISDVRMRFQTRYDQVRAEMQTVMKTIVSQEMKKVLLTTQQLRDQVLSLRELAKNQERTIARKDQVIDDLMTDLKRVNQNTEAVLENFRENKERFLLKFVDRLANQHLLHRVFCAWKSTLEGSWKNRFMHKLKNEARVECERLTKEYQTKTQQVGNHIVSYIQASMRMKTNV</sequence>
<evidence type="ECO:0000256" key="9">
    <source>
        <dbReference type="ARBA" id="ARBA00031694"/>
    </source>
</evidence>
<keyword evidence="8" id="KW-0131">Cell cycle</keyword>
<accession>A0A8T0DA92</accession>
<protein>
    <recommendedName>
        <fullName evidence="3">Centrosomal protein POC5</fullName>
    </recommendedName>
    <alternativeName>
        <fullName evidence="9">Protein of centriole 5</fullName>
    </alternativeName>
</protein>
<name>A0A8T0DA92_9TREM</name>
<dbReference type="PANTHER" id="PTHR28618:SF1">
    <property type="entry name" value="CENTROSOMAL PROTEIN POC5"/>
    <property type="match status" value="1"/>
</dbReference>
<proteinExistence type="inferred from homology"/>
<dbReference type="InterPro" id="IPR033351">
    <property type="entry name" value="POC5"/>
</dbReference>
<dbReference type="PANTHER" id="PTHR28618">
    <property type="entry name" value="CENTROSOMAL PROTEIN POC5"/>
    <property type="match status" value="1"/>
</dbReference>
<keyword evidence="6 11" id="KW-0175">Coiled coil</keyword>
<evidence type="ECO:0000256" key="1">
    <source>
        <dbReference type="ARBA" id="ARBA00004114"/>
    </source>
</evidence>
<evidence type="ECO:0000256" key="4">
    <source>
        <dbReference type="ARBA" id="ARBA00022490"/>
    </source>
</evidence>
<dbReference type="OrthoDB" id="10064898at2759"/>
<keyword evidence="4" id="KW-0963">Cytoplasm</keyword>
<evidence type="ECO:0000256" key="2">
    <source>
        <dbReference type="ARBA" id="ARBA00010411"/>
    </source>
</evidence>
<feature type="coiled-coil region" evidence="11">
    <location>
        <begin position="98"/>
        <end position="157"/>
    </location>
</feature>
<comment type="caution">
    <text evidence="12">The sequence shown here is derived from an EMBL/GenBank/DDBJ whole genome shotgun (WGS) entry which is preliminary data.</text>
</comment>
<evidence type="ECO:0000256" key="5">
    <source>
        <dbReference type="ARBA" id="ARBA00022737"/>
    </source>
</evidence>
<keyword evidence="5" id="KW-0677">Repeat</keyword>